<keyword evidence="3" id="KW-1185">Reference proteome</keyword>
<evidence type="ECO:0000313" key="3">
    <source>
        <dbReference type="Proteomes" id="UP000824120"/>
    </source>
</evidence>
<gene>
    <name evidence="2" type="ORF">H5410_006562</name>
</gene>
<evidence type="ECO:0000313" key="2">
    <source>
        <dbReference type="EMBL" id="KAG5621344.1"/>
    </source>
</evidence>
<dbReference type="Proteomes" id="UP000824120">
    <property type="component" value="Chromosome 2"/>
</dbReference>
<name>A0A9J6AA74_SOLCO</name>
<protein>
    <submittedName>
        <fullName evidence="2">Uncharacterized protein</fullName>
    </submittedName>
</protein>
<keyword evidence="1" id="KW-0812">Transmembrane</keyword>
<organism evidence="2 3">
    <name type="scientific">Solanum commersonii</name>
    <name type="common">Commerson's wild potato</name>
    <name type="synonym">Commerson's nightshade</name>
    <dbReference type="NCBI Taxonomy" id="4109"/>
    <lineage>
        <taxon>Eukaryota</taxon>
        <taxon>Viridiplantae</taxon>
        <taxon>Streptophyta</taxon>
        <taxon>Embryophyta</taxon>
        <taxon>Tracheophyta</taxon>
        <taxon>Spermatophyta</taxon>
        <taxon>Magnoliopsida</taxon>
        <taxon>eudicotyledons</taxon>
        <taxon>Gunneridae</taxon>
        <taxon>Pentapetalae</taxon>
        <taxon>asterids</taxon>
        <taxon>lamiids</taxon>
        <taxon>Solanales</taxon>
        <taxon>Solanaceae</taxon>
        <taxon>Solanoideae</taxon>
        <taxon>Solaneae</taxon>
        <taxon>Solanum</taxon>
    </lineage>
</organism>
<dbReference type="EMBL" id="JACXVP010000002">
    <property type="protein sequence ID" value="KAG5621344.1"/>
    <property type="molecule type" value="Genomic_DNA"/>
</dbReference>
<dbReference type="AlphaFoldDB" id="A0A9J6AA74"/>
<reference evidence="2 3" key="1">
    <citation type="submission" date="2020-09" db="EMBL/GenBank/DDBJ databases">
        <title>De no assembly of potato wild relative species, Solanum commersonii.</title>
        <authorList>
            <person name="Cho K."/>
        </authorList>
    </citation>
    <scope>NUCLEOTIDE SEQUENCE [LARGE SCALE GENOMIC DNA]</scope>
    <source>
        <strain evidence="2">LZ3.2</strain>
        <tissue evidence="2">Leaf</tissue>
    </source>
</reference>
<feature type="transmembrane region" description="Helical" evidence="1">
    <location>
        <begin position="60"/>
        <end position="89"/>
    </location>
</feature>
<sequence length="120" mass="13692">MAEIDTLRRVTRDIHLFDKLLDELPSFDLCITQQEVKISGFTAAMENERRTKKNLLFMKIILLLYFSFHGEIAYLLALSVTSTAGAIFFSRRADKRPPGGSMRWSVGDTRSSVEPLGYRC</sequence>
<dbReference type="OrthoDB" id="1304688at2759"/>
<keyword evidence="1" id="KW-1133">Transmembrane helix</keyword>
<evidence type="ECO:0000256" key="1">
    <source>
        <dbReference type="SAM" id="Phobius"/>
    </source>
</evidence>
<proteinExistence type="predicted"/>
<comment type="caution">
    <text evidence="2">The sequence shown here is derived from an EMBL/GenBank/DDBJ whole genome shotgun (WGS) entry which is preliminary data.</text>
</comment>
<keyword evidence="1" id="KW-0472">Membrane</keyword>
<accession>A0A9J6AA74</accession>